<organism evidence="2 3">
    <name type="scientific">Rhizobium alvei</name>
    <dbReference type="NCBI Taxonomy" id="1132659"/>
    <lineage>
        <taxon>Bacteria</taxon>
        <taxon>Pseudomonadati</taxon>
        <taxon>Pseudomonadota</taxon>
        <taxon>Alphaproteobacteria</taxon>
        <taxon>Hyphomicrobiales</taxon>
        <taxon>Rhizobiaceae</taxon>
        <taxon>Rhizobium/Agrobacterium group</taxon>
        <taxon>Rhizobium</taxon>
    </lineage>
</organism>
<sequence length="316" mass="33853">MQKRMLGRTGLSIAPVVFGGNVFGWTADETTSFDLLDAFFEAGFNTIDTADVYSSWVPGNVGGESETIIGNWLKRGSVARDKVTIVTKVGFDMGEGKTGLSAARVRQAIDESLKRLGTDYVDLYLAHTPDAETPYEETLSAFARLKEEGKIRSFGCSNLDAEQLAASFEAAQSAGLPRYDVLQPEYNLYARDRFDGALSDLCIREEIGVISYFALASGFLTGKYRKPEDLQGSARGEDLGDYFTPRGMAILAALDAVAAETQTSPATVAIAWAAARPGITAPIASATSLNQIKSLIAAGTLELSAEQMQQLNEASA</sequence>
<dbReference type="PANTHER" id="PTHR43364:SF6">
    <property type="entry name" value="OXIDOREDUCTASE-RELATED"/>
    <property type="match status" value="1"/>
</dbReference>
<protein>
    <submittedName>
        <fullName evidence="2">Aldo/keto reductase</fullName>
    </submittedName>
</protein>
<dbReference type="Pfam" id="PF00248">
    <property type="entry name" value="Aldo_ket_red"/>
    <property type="match status" value="1"/>
</dbReference>
<accession>A0ABT8YP80</accession>
<evidence type="ECO:0000313" key="2">
    <source>
        <dbReference type="EMBL" id="MDO6965521.1"/>
    </source>
</evidence>
<dbReference type="SUPFAM" id="SSF51430">
    <property type="entry name" value="NAD(P)-linked oxidoreductase"/>
    <property type="match status" value="1"/>
</dbReference>
<dbReference type="PANTHER" id="PTHR43364">
    <property type="entry name" value="NADH-SPECIFIC METHYLGLYOXAL REDUCTASE-RELATED"/>
    <property type="match status" value="1"/>
</dbReference>
<feature type="domain" description="NADP-dependent oxidoreductase" evidence="1">
    <location>
        <begin position="16"/>
        <end position="314"/>
    </location>
</feature>
<dbReference type="InterPro" id="IPR023210">
    <property type="entry name" value="NADP_OxRdtase_dom"/>
</dbReference>
<evidence type="ECO:0000313" key="3">
    <source>
        <dbReference type="Proteomes" id="UP001174932"/>
    </source>
</evidence>
<comment type="caution">
    <text evidence="2">The sequence shown here is derived from an EMBL/GenBank/DDBJ whole genome shotgun (WGS) entry which is preliminary data.</text>
</comment>
<gene>
    <name evidence="2" type="ORF">Q4481_16260</name>
</gene>
<reference evidence="2" key="1">
    <citation type="journal article" date="2015" name="Int. J. Syst. Evol. Microbiol.">
        <title>Rhizobium alvei sp. nov., isolated from a freshwater river.</title>
        <authorList>
            <person name="Sheu S.Y."/>
            <person name="Huang H.W."/>
            <person name="Young C.C."/>
            <person name="Chen W.M."/>
        </authorList>
    </citation>
    <scope>NUCLEOTIDE SEQUENCE</scope>
    <source>
        <strain evidence="2">TNR-22</strain>
    </source>
</reference>
<evidence type="ECO:0000259" key="1">
    <source>
        <dbReference type="Pfam" id="PF00248"/>
    </source>
</evidence>
<reference evidence="2" key="2">
    <citation type="submission" date="2023-07" db="EMBL/GenBank/DDBJ databases">
        <authorList>
            <person name="Shen H."/>
        </authorList>
    </citation>
    <scope>NUCLEOTIDE SEQUENCE</scope>
    <source>
        <strain evidence="2">TNR-22</strain>
    </source>
</reference>
<dbReference type="CDD" id="cd19081">
    <property type="entry name" value="AKR_AKR9C1"/>
    <property type="match status" value="1"/>
</dbReference>
<dbReference type="EMBL" id="JAUOZU010000012">
    <property type="protein sequence ID" value="MDO6965521.1"/>
    <property type="molecule type" value="Genomic_DNA"/>
</dbReference>
<proteinExistence type="predicted"/>
<keyword evidence="3" id="KW-1185">Reference proteome</keyword>
<dbReference type="Gene3D" id="3.20.20.100">
    <property type="entry name" value="NADP-dependent oxidoreductase domain"/>
    <property type="match status" value="1"/>
</dbReference>
<dbReference type="RefSeq" id="WP_304377456.1">
    <property type="nucleotide sequence ID" value="NZ_JAUOZU010000012.1"/>
</dbReference>
<dbReference type="InterPro" id="IPR050523">
    <property type="entry name" value="AKR_Detox_Biosynth"/>
</dbReference>
<dbReference type="InterPro" id="IPR036812">
    <property type="entry name" value="NAD(P)_OxRdtase_dom_sf"/>
</dbReference>
<dbReference type="Proteomes" id="UP001174932">
    <property type="component" value="Unassembled WGS sequence"/>
</dbReference>
<name>A0ABT8YP80_9HYPH</name>